<dbReference type="GO" id="GO:0006396">
    <property type="term" value="P:RNA processing"/>
    <property type="evidence" value="ECO:0007669"/>
    <property type="project" value="UniProtKB-ARBA"/>
</dbReference>
<dbReference type="STRING" id="1703779.AMJ83_07330"/>
<comment type="caution">
    <text evidence="4">The sequence shown here is derived from an EMBL/GenBank/DDBJ whole genome shotgun (WGS) entry which is preliminary data.</text>
</comment>
<dbReference type="PANTHER" id="PTHR13326">
    <property type="entry name" value="TRNA PSEUDOURIDINE SYNTHASE D"/>
    <property type="match status" value="1"/>
</dbReference>
<dbReference type="GO" id="GO:0140098">
    <property type="term" value="F:catalytic activity, acting on RNA"/>
    <property type="evidence" value="ECO:0007669"/>
    <property type="project" value="UniProtKB-ARBA"/>
</dbReference>
<dbReference type="GO" id="GO:0009982">
    <property type="term" value="F:pseudouridine synthase activity"/>
    <property type="evidence" value="ECO:0007669"/>
    <property type="project" value="InterPro"/>
</dbReference>
<dbReference type="Proteomes" id="UP000051373">
    <property type="component" value="Unassembled WGS sequence"/>
</dbReference>
<keyword evidence="2" id="KW-0413">Isomerase</keyword>
<organism evidence="4 5">
    <name type="scientific">candidate division WOR_3 bacterium SM23_42</name>
    <dbReference type="NCBI Taxonomy" id="1703779"/>
    <lineage>
        <taxon>Bacteria</taxon>
        <taxon>Bacteria division WOR-3</taxon>
    </lineage>
</organism>
<dbReference type="Pfam" id="PF01142">
    <property type="entry name" value="TruD"/>
    <property type="match status" value="1"/>
</dbReference>
<evidence type="ECO:0000313" key="5">
    <source>
        <dbReference type="Proteomes" id="UP000051373"/>
    </source>
</evidence>
<accession>A0A0S8FRI7</accession>
<dbReference type="InterPro" id="IPR001656">
    <property type="entry name" value="PsdUridine_synth_TruD"/>
</dbReference>
<evidence type="ECO:0000256" key="1">
    <source>
        <dbReference type="ARBA" id="ARBA00007953"/>
    </source>
</evidence>
<feature type="domain" description="TRUD" evidence="3">
    <location>
        <begin position="136"/>
        <end position="342"/>
    </location>
</feature>
<evidence type="ECO:0000256" key="2">
    <source>
        <dbReference type="ARBA" id="ARBA00023235"/>
    </source>
</evidence>
<name>A0A0S8FRI7_UNCW3</name>
<dbReference type="SUPFAM" id="SSF55120">
    <property type="entry name" value="Pseudouridine synthase"/>
    <property type="match status" value="1"/>
</dbReference>
<sequence length="384" mass="44919">MYKIKVRSEDFVVRELVSIPLATRGDYTILKLEKQLWNTLDVIDFVARKMRLPKRFFSRAGLKDRYSLSTQYLSFKGGFKRTIKEKNFTLKPIGRSNFPVTPRMLFGNAFSITLRNLTEKEIEKSNRNATEITGHGFPNYFDEQRFGSARHGQGFIAKKMIQRHYQGALKLLLCYSYREDSAREKRFKKYCLDHWSDWQGCLEIAPPMYRPILGYLCDHPKDFKNAIKKIDQEFLNLYLLAYQSFLFNETLSNVIKQSGEKFVSLRYSQGEFVFYRELLARSTLRTLRLPMLNEKTTLAGFPGGFTENVLKKECITLKTMGLQKMRLRGVRFKGFERNAIVVPVDFVVTEPMPDEIYKNRLKRTIECTLPPGAYATILVKRLFL</sequence>
<dbReference type="GO" id="GO:0003723">
    <property type="term" value="F:RNA binding"/>
    <property type="evidence" value="ECO:0007669"/>
    <property type="project" value="InterPro"/>
</dbReference>
<dbReference type="PATRIC" id="fig|1703779.3.peg.2215"/>
<dbReference type="AlphaFoldDB" id="A0A0S8FRI7"/>
<reference evidence="4 5" key="1">
    <citation type="journal article" date="2015" name="Microbiome">
        <title>Genomic resolution of linkages in carbon, nitrogen, and sulfur cycling among widespread estuary sediment bacteria.</title>
        <authorList>
            <person name="Baker B.J."/>
            <person name="Lazar C.S."/>
            <person name="Teske A.P."/>
            <person name="Dick G.J."/>
        </authorList>
    </citation>
    <scope>NUCLEOTIDE SEQUENCE [LARGE SCALE GENOMIC DNA]</scope>
    <source>
        <strain evidence="4">SM23_42</strain>
    </source>
</reference>
<comment type="similarity">
    <text evidence="1">Belongs to the pseudouridine synthase TruD family.</text>
</comment>
<dbReference type="InterPro" id="IPR020103">
    <property type="entry name" value="PsdUridine_synth_cat_dom_sf"/>
</dbReference>
<evidence type="ECO:0000313" key="4">
    <source>
        <dbReference type="EMBL" id="KPK63376.1"/>
    </source>
</evidence>
<protein>
    <recommendedName>
        <fullName evidence="3">TRUD domain-containing protein</fullName>
    </recommendedName>
</protein>
<evidence type="ECO:0000259" key="3">
    <source>
        <dbReference type="PROSITE" id="PS50984"/>
    </source>
</evidence>
<dbReference type="GO" id="GO:0001522">
    <property type="term" value="P:pseudouridine synthesis"/>
    <property type="evidence" value="ECO:0007669"/>
    <property type="project" value="InterPro"/>
</dbReference>
<dbReference type="InterPro" id="IPR011760">
    <property type="entry name" value="PsdUridine_synth_TruD_insert"/>
</dbReference>
<proteinExistence type="inferred from homology"/>
<dbReference type="EMBL" id="LJUJ01000014">
    <property type="protein sequence ID" value="KPK63376.1"/>
    <property type="molecule type" value="Genomic_DNA"/>
</dbReference>
<dbReference type="Gene3D" id="3.30.2350.20">
    <property type="entry name" value="TruD, catalytic domain"/>
    <property type="match status" value="1"/>
</dbReference>
<dbReference type="Gene3D" id="1.10.1510.30">
    <property type="match status" value="1"/>
</dbReference>
<dbReference type="Gene3D" id="3.30.70.3160">
    <property type="match status" value="1"/>
</dbReference>
<gene>
    <name evidence="4" type="ORF">AMJ83_07330</name>
</gene>
<dbReference type="PANTHER" id="PTHR13326:SF21">
    <property type="entry name" value="PSEUDOURIDYLATE SYNTHASE PUS7L"/>
    <property type="match status" value="1"/>
</dbReference>
<dbReference type="InterPro" id="IPR042214">
    <property type="entry name" value="TruD_catalytic"/>
</dbReference>
<dbReference type="PROSITE" id="PS50984">
    <property type="entry name" value="TRUD"/>
    <property type="match status" value="1"/>
</dbReference>